<proteinExistence type="inferred from homology"/>
<dbReference type="PANTHER" id="PTHR23514:SF3">
    <property type="entry name" value="BYPASS OF STOP CODON PROTEIN 6"/>
    <property type="match status" value="1"/>
</dbReference>
<accession>A0A9P7K1F9</accession>
<dbReference type="InterPro" id="IPR036259">
    <property type="entry name" value="MFS_trans_sf"/>
</dbReference>
<feature type="transmembrane region" description="Helical" evidence="7">
    <location>
        <begin position="146"/>
        <end position="170"/>
    </location>
</feature>
<dbReference type="PROSITE" id="PS50850">
    <property type="entry name" value="MFS"/>
    <property type="match status" value="1"/>
</dbReference>
<evidence type="ECO:0000256" key="3">
    <source>
        <dbReference type="ARBA" id="ARBA00022448"/>
    </source>
</evidence>
<protein>
    <recommendedName>
        <fullName evidence="8">Major facilitator superfamily (MFS) profile domain-containing protein</fullName>
    </recommendedName>
</protein>
<reference evidence="9" key="2">
    <citation type="submission" date="2021-10" db="EMBL/GenBank/DDBJ databases">
        <title>Phylogenomics reveals ancestral predisposition of the termite-cultivated fungus Termitomyces towards a domesticated lifestyle.</title>
        <authorList>
            <person name="Auxier B."/>
            <person name="Grum-Grzhimaylo A."/>
            <person name="Cardenas M.E."/>
            <person name="Lodge J.D."/>
            <person name="Laessoe T."/>
            <person name="Pedersen O."/>
            <person name="Smith M.E."/>
            <person name="Kuyper T.W."/>
            <person name="Franco-Molano E.A."/>
            <person name="Baroni T.J."/>
            <person name="Aanen D.K."/>
        </authorList>
    </citation>
    <scope>NUCLEOTIDE SEQUENCE</scope>
    <source>
        <strain evidence="9">D49</strain>
    </source>
</reference>
<evidence type="ECO:0000256" key="5">
    <source>
        <dbReference type="ARBA" id="ARBA00022989"/>
    </source>
</evidence>
<dbReference type="GO" id="GO:0022857">
    <property type="term" value="F:transmembrane transporter activity"/>
    <property type="evidence" value="ECO:0007669"/>
    <property type="project" value="InterPro"/>
</dbReference>
<feature type="domain" description="Major facilitator superfamily (MFS) profile" evidence="8">
    <location>
        <begin position="144"/>
        <end position="301"/>
    </location>
</feature>
<dbReference type="SUPFAM" id="SSF103473">
    <property type="entry name" value="MFS general substrate transporter"/>
    <property type="match status" value="1"/>
</dbReference>
<evidence type="ECO:0000256" key="2">
    <source>
        <dbReference type="ARBA" id="ARBA00008335"/>
    </source>
</evidence>
<keyword evidence="5 7" id="KW-1133">Transmembrane helix</keyword>
<feature type="transmembrane region" description="Helical" evidence="7">
    <location>
        <begin position="234"/>
        <end position="251"/>
    </location>
</feature>
<dbReference type="GO" id="GO:0012505">
    <property type="term" value="C:endomembrane system"/>
    <property type="evidence" value="ECO:0007669"/>
    <property type="project" value="UniProtKB-SubCell"/>
</dbReference>
<feature type="transmembrane region" description="Helical" evidence="7">
    <location>
        <begin position="209"/>
        <end position="228"/>
    </location>
</feature>
<evidence type="ECO:0000259" key="8">
    <source>
        <dbReference type="PROSITE" id="PS50850"/>
    </source>
</evidence>
<keyword evidence="3" id="KW-0813">Transport</keyword>
<comment type="subcellular location">
    <subcellularLocation>
        <location evidence="1">Endomembrane system</location>
        <topology evidence="1">Multi-pass membrane protein</topology>
    </subcellularLocation>
</comment>
<evidence type="ECO:0000256" key="1">
    <source>
        <dbReference type="ARBA" id="ARBA00004127"/>
    </source>
</evidence>
<dbReference type="InterPro" id="IPR020846">
    <property type="entry name" value="MFS_dom"/>
</dbReference>
<keyword evidence="6 7" id="KW-0472">Membrane</keyword>
<comment type="similarity">
    <text evidence="2">Belongs to the major facilitator superfamily.</text>
</comment>
<dbReference type="InterPro" id="IPR011701">
    <property type="entry name" value="MFS"/>
</dbReference>
<evidence type="ECO:0000256" key="4">
    <source>
        <dbReference type="ARBA" id="ARBA00022692"/>
    </source>
</evidence>
<dbReference type="GO" id="GO:0016020">
    <property type="term" value="C:membrane"/>
    <property type="evidence" value="ECO:0007669"/>
    <property type="project" value="TreeGrafter"/>
</dbReference>
<evidence type="ECO:0000256" key="7">
    <source>
        <dbReference type="SAM" id="Phobius"/>
    </source>
</evidence>
<reference evidence="9" key="1">
    <citation type="submission" date="2021-02" db="EMBL/GenBank/DDBJ databases">
        <authorList>
            <person name="Nieuwenhuis M."/>
            <person name="Van De Peppel L.J.J."/>
        </authorList>
    </citation>
    <scope>NUCLEOTIDE SEQUENCE</scope>
    <source>
        <strain evidence="9">D49</strain>
    </source>
</reference>
<feature type="transmembrane region" description="Helical" evidence="7">
    <location>
        <begin position="86"/>
        <end position="108"/>
    </location>
</feature>
<dbReference type="OrthoDB" id="413079at2759"/>
<feature type="transmembrane region" description="Helical" evidence="7">
    <location>
        <begin position="263"/>
        <end position="285"/>
    </location>
</feature>
<dbReference type="AlphaFoldDB" id="A0A9P7K1F9"/>
<dbReference type="InterPro" id="IPR051788">
    <property type="entry name" value="MFS_Transporter"/>
</dbReference>
<dbReference type="PANTHER" id="PTHR23514">
    <property type="entry name" value="BYPASS OF STOP CODON PROTEIN 6"/>
    <property type="match status" value="1"/>
</dbReference>
<organism evidence="9 10">
    <name type="scientific">Sphagnurus paluster</name>
    <dbReference type="NCBI Taxonomy" id="117069"/>
    <lineage>
        <taxon>Eukaryota</taxon>
        <taxon>Fungi</taxon>
        <taxon>Dikarya</taxon>
        <taxon>Basidiomycota</taxon>
        <taxon>Agaricomycotina</taxon>
        <taxon>Agaricomycetes</taxon>
        <taxon>Agaricomycetidae</taxon>
        <taxon>Agaricales</taxon>
        <taxon>Tricholomatineae</taxon>
        <taxon>Lyophyllaceae</taxon>
        <taxon>Sphagnurus</taxon>
    </lineage>
</organism>
<dbReference type="Gene3D" id="1.20.1250.20">
    <property type="entry name" value="MFS general substrate transporter like domains"/>
    <property type="match status" value="2"/>
</dbReference>
<name>A0A9P7K1F9_9AGAR</name>
<dbReference type="EMBL" id="JABCKI010006554">
    <property type="protein sequence ID" value="KAG5634211.1"/>
    <property type="molecule type" value="Genomic_DNA"/>
</dbReference>
<gene>
    <name evidence="9" type="ORF">H0H81_002880</name>
</gene>
<dbReference type="Pfam" id="PF07690">
    <property type="entry name" value="MFS_1"/>
    <property type="match status" value="1"/>
</dbReference>
<keyword evidence="10" id="KW-1185">Reference proteome</keyword>
<dbReference type="Proteomes" id="UP000717328">
    <property type="component" value="Unassembled WGS sequence"/>
</dbReference>
<evidence type="ECO:0000313" key="9">
    <source>
        <dbReference type="EMBL" id="KAG5634211.1"/>
    </source>
</evidence>
<feature type="transmembrane region" description="Helical" evidence="7">
    <location>
        <begin position="182"/>
        <end position="200"/>
    </location>
</feature>
<evidence type="ECO:0000256" key="6">
    <source>
        <dbReference type="ARBA" id="ARBA00023136"/>
    </source>
</evidence>
<evidence type="ECO:0000313" key="10">
    <source>
        <dbReference type="Proteomes" id="UP000717328"/>
    </source>
</evidence>
<comment type="caution">
    <text evidence="9">The sequence shown here is derived from an EMBL/GenBank/DDBJ whole genome shotgun (WGS) entry which is preliminary data.</text>
</comment>
<keyword evidence="4 7" id="KW-0812">Transmembrane</keyword>
<feature type="transmembrane region" description="Helical" evidence="7">
    <location>
        <begin position="9"/>
        <end position="30"/>
    </location>
</feature>
<sequence>MFPGSLCQVLAYTLMAPALPFPALVIAYAINGVGIAMQDAQANGYVASLESNAETKMGVLHAVYGAGALCSPLVATQFSQLKHWSFHYLTSLGLSIVNTAILIAVFRFKSQDECLRKIGQVIPGKASEDSNNSTFRQILGHKTVNLLAFYILVYVGVEVTIGGWIVTFIIQERNGGPSSGYISAGFFGGLMFGRVALLWVNEKIGERRAIFVYALLAIGLELVVWLVPSLVGDAVAVSIVGVLLGPMYPIAMNHAGRVLPRWILTGSIGWIAGFGQAGSAVLPFMTGALSSKFGIRSLQPL</sequence>
<dbReference type="FunFam" id="1.20.1250.20:FF:000286">
    <property type="entry name" value="MFS efflux transporter"/>
    <property type="match status" value="1"/>
</dbReference>